<keyword evidence="2" id="KW-0479">Metal-binding</keyword>
<dbReference type="OrthoDB" id="439808at2759"/>
<dbReference type="Gene3D" id="3.30.70.330">
    <property type="match status" value="2"/>
</dbReference>
<feature type="compositionally biased region" description="Basic residues" evidence="4">
    <location>
        <begin position="52"/>
        <end position="61"/>
    </location>
</feature>
<dbReference type="InterPro" id="IPR035979">
    <property type="entry name" value="RBD_domain_sf"/>
</dbReference>
<feature type="compositionally biased region" description="Basic residues" evidence="4">
    <location>
        <begin position="122"/>
        <end position="135"/>
    </location>
</feature>
<feature type="domain" description="RRM" evidence="5">
    <location>
        <begin position="267"/>
        <end position="343"/>
    </location>
</feature>
<feature type="region of interest" description="Disordered" evidence="4">
    <location>
        <begin position="21"/>
        <end position="61"/>
    </location>
</feature>
<dbReference type="SUPFAM" id="SSF54928">
    <property type="entry name" value="RNA-binding domain, RBD"/>
    <property type="match status" value="2"/>
</dbReference>
<protein>
    <submittedName>
        <fullName evidence="7">Uncharacterized protein</fullName>
    </submittedName>
</protein>
<feature type="compositionally biased region" description="Low complexity" evidence="4">
    <location>
        <begin position="21"/>
        <end position="31"/>
    </location>
</feature>
<evidence type="ECO:0000313" key="8">
    <source>
        <dbReference type="Proteomes" id="UP000541444"/>
    </source>
</evidence>
<feature type="compositionally biased region" description="Basic and acidic residues" evidence="4">
    <location>
        <begin position="111"/>
        <end position="121"/>
    </location>
</feature>
<dbReference type="CDD" id="cd12271">
    <property type="entry name" value="RRM1_PHIP1"/>
    <property type="match status" value="1"/>
</dbReference>
<keyword evidence="8" id="KW-1185">Reference proteome</keyword>
<evidence type="ECO:0000259" key="5">
    <source>
        <dbReference type="PROSITE" id="PS50102"/>
    </source>
</evidence>
<organism evidence="7 8">
    <name type="scientific">Kingdonia uniflora</name>
    <dbReference type="NCBI Taxonomy" id="39325"/>
    <lineage>
        <taxon>Eukaryota</taxon>
        <taxon>Viridiplantae</taxon>
        <taxon>Streptophyta</taxon>
        <taxon>Embryophyta</taxon>
        <taxon>Tracheophyta</taxon>
        <taxon>Spermatophyta</taxon>
        <taxon>Magnoliopsida</taxon>
        <taxon>Ranunculales</taxon>
        <taxon>Circaeasteraceae</taxon>
        <taxon>Kingdonia</taxon>
    </lineage>
</organism>
<feature type="compositionally biased region" description="Polar residues" evidence="4">
    <location>
        <begin position="78"/>
        <end position="88"/>
    </location>
</feature>
<dbReference type="InterPro" id="IPR036875">
    <property type="entry name" value="Znf_CCHC_sf"/>
</dbReference>
<keyword evidence="2" id="KW-0863">Zinc-finger</keyword>
<keyword evidence="2" id="KW-0862">Zinc</keyword>
<sequence>MVLSNKKLKRKLRETLVETLATKPTITTTPEAKSESNRSLKKLLDSATLKPRLSKREKRRKIQPLQQLVKVEALGSVNGDTQRENTSSEGVVEKKGKKKRKRGEGGDEERENGVEAKSMEVKKKKKKKKYKKKNNNKGAEVEINKGVEPVIVEAKVELVEVIESQENVDASTKVYVGGIPYYSTEDDIQSFFEGCGTITEIDCMRFADTGKFKGIAMITFKTEAAAKRALALEGADMGGLYLKVQPYKTTRPQKSSDFAPKLVKGYNRVYVGNLSWDITEDDLSKLFSDCKISSIRFGEDKETKEFRGYAHVDFSDVVSMTMALTLDQKLVCGRPVKISCAVPKKEASKNKPVSSSMNKTSEIERSLSSGISESRSLGIAVNETLNSGVGVSESLSTAVTGKMKRRKCYECGTAGHLSSDCPDKKEPVSSSVNKARENGSWSSGFNENQTPRIYVNESLNSGVDVSESLSTAVTGKMKRRKCYECGIAGHLSSDCPNKKELITNSKNENVEKLQPVSSSVSKATETKGLSFGINESRTPGVGVNESLSSSIAVNEDVNTPLTGKMKRRKCYECGIPGHLSLACPNKKLVDPASS</sequence>
<dbReference type="InterPro" id="IPR000504">
    <property type="entry name" value="RRM_dom"/>
</dbReference>
<dbReference type="PROSITE" id="PS50158">
    <property type="entry name" value="ZF_CCHC"/>
    <property type="match status" value="3"/>
</dbReference>
<dbReference type="Gene3D" id="4.10.60.10">
    <property type="entry name" value="Zinc finger, CCHC-type"/>
    <property type="match status" value="2"/>
</dbReference>
<evidence type="ECO:0000313" key="7">
    <source>
        <dbReference type="EMBL" id="KAF6164380.1"/>
    </source>
</evidence>
<proteinExistence type="predicted"/>
<evidence type="ECO:0000259" key="6">
    <source>
        <dbReference type="PROSITE" id="PS50158"/>
    </source>
</evidence>
<dbReference type="SMART" id="SM00360">
    <property type="entry name" value="RRM"/>
    <property type="match status" value="2"/>
</dbReference>
<dbReference type="SUPFAM" id="SSF57756">
    <property type="entry name" value="Retrovirus zinc finger-like domains"/>
    <property type="match status" value="3"/>
</dbReference>
<feature type="region of interest" description="Disordered" evidence="4">
    <location>
        <begin position="415"/>
        <end position="447"/>
    </location>
</feature>
<keyword evidence="1 3" id="KW-0694">RNA-binding</keyword>
<dbReference type="InterPro" id="IPR001878">
    <property type="entry name" value="Znf_CCHC"/>
</dbReference>
<dbReference type="PANTHER" id="PTHR23236:SF24">
    <property type="entry name" value="PHRAGMOPLASTIN INTERACTING PROTEIN 1"/>
    <property type="match status" value="1"/>
</dbReference>
<dbReference type="EMBL" id="JACGCM010000932">
    <property type="protein sequence ID" value="KAF6164380.1"/>
    <property type="molecule type" value="Genomic_DNA"/>
</dbReference>
<accession>A0A7J7NBI8</accession>
<feature type="compositionally biased region" description="Polar residues" evidence="4">
    <location>
        <begin position="428"/>
        <end position="447"/>
    </location>
</feature>
<feature type="region of interest" description="Disordered" evidence="4">
    <location>
        <begin position="74"/>
        <end position="135"/>
    </location>
</feature>
<feature type="domain" description="CCHC-type" evidence="6">
    <location>
        <begin position="568"/>
        <end position="585"/>
    </location>
</feature>
<dbReference type="GO" id="GO:0003723">
    <property type="term" value="F:RNA binding"/>
    <property type="evidence" value="ECO:0007669"/>
    <property type="project" value="UniProtKB-UniRule"/>
</dbReference>
<dbReference type="Pfam" id="PF00076">
    <property type="entry name" value="RRM_1"/>
    <property type="match status" value="2"/>
</dbReference>
<gene>
    <name evidence="7" type="ORF">GIB67_037537</name>
</gene>
<feature type="domain" description="CCHC-type" evidence="6">
    <location>
        <begin position="480"/>
        <end position="497"/>
    </location>
</feature>
<dbReference type="InterPro" id="IPR012677">
    <property type="entry name" value="Nucleotide-bd_a/b_plait_sf"/>
</dbReference>
<dbReference type="Proteomes" id="UP000541444">
    <property type="component" value="Unassembled WGS sequence"/>
</dbReference>
<dbReference type="PANTHER" id="PTHR23236">
    <property type="entry name" value="EUKARYOTIC TRANSLATION INITIATION FACTOR 4B/4H"/>
    <property type="match status" value="1"/>
</dbReference>
<dbReference type="Pfam" id="PF00098">
    <property type="entry name" value="zf-CCHC"/>
    <property type="match status" value="3"/>
</dbReference>
<evidence type="ECO:0000256" key="1">
    <source>
        <dbReference type="ARBA" id="ARBA00022884"/>
    </source>
</evidence>
<feature type="compositionally biased region" description="Basic and acidic residues" evidence="4">
    <location>
        <begin position="32"/>
        <end position="44"/>
    </location>
</feature>
<dbReference type="SMART" id="SM00343">
    <property type="entry name" value="ZnF_C2HC"/>
    <property type="match status" value="3"/>
</dbReference>
<dbReference type="AlphaFoldDB" id="A0A7J7NBI8"/>
<evidence type="ECO:0000256" key="2">
    <source>
        <dbReference type="PROSITE-ProRule" id="PRU00047"/>
    </source>
</evidence>
<evidence type="ECO:0000256" key="4">
    <source>
        <dbReference type="SAM" id="MobiDB-lite"/>
    </source>
</evidence>
<evidence type="ECO:0000256" key="3">
    <source>
        <dbReference type="PROSITE-ProRule" id="PRU00176"/>
    </source>
</evidence>
<name>A0A7J7NBI8_9MAGN</name>
<reference evidence="7 8" key="1">
    <citation type="journal article" date="2020" name="IScience">
        <title>Genome Sequencing of the Endangered Kingdonia uniflora (Circaeasteraceae, Ranunculales) Reveals Potential Mechanisms of Evolutionary Specialization.</title>
        <authorList>
            <person name="Sun Y."/>
            <person name="Deng T."/>
            <person name="Zhang A."/>
            <person name="Moore M.J."/>
            <person name="Landis J.B."/>
            <person name="Lin N."/>
            <person name="Zhang H."/>
            <person name="Zhang X."/>
            <person name="Huang J."/>
            <person name="Zhang X."/>
            <person name="Sun H."/>
            <person name="Wang H."/>
        </authorList>
    </citation>
    <scope>NUCLEOTIDE SEQUENCE [LARGE SCALE GENOMIC DNA]</scope>
    <source>
        <strain evidence="7">TB1705</strain>
        <tissue evidence="7">Leaf</tissue>
    </source>
</reference>
<dbReference type="InterPro" id="IPR034361">
    <property type="entry name" value="PHIP1_RRM1"/>
</dbReference>
<comment type="caution">
    <text evidence="7">The sequence shown here is derived from an EMBL/GenBank/DDBJ whole genome shotgun (WGS) entry which is preliminary data.</text>
</comment>
<dbReference type="PROSITE" id="PS50102">
    <property type="entry name" value="RRM"/>
    <property type="match status" value="2"/>
</dbReference>
<feature type="domain" description="CCHC-type" evidence="6">
    <location>
        <begin position="406"/>
        <end position="423"/>
    </location>
</feature>
<dbReference type="GO" id="GO:0008270">
    <property type="term" value="F:zinc ion binding"/>
    <property type="evidence" value="ECO:0007669"/>
    <property type="project" value="UniProtKB-KW"/>
</dbReference>
<feature type="domain" description="RRM" evidence="5">
    <location>
        <begin position="172"/>
        <end position="249"/>
    </location>
</feature>